<feature type="domain" description="HTH cro/C1-type" evidence="2">
    <location>
        <begin position="24"/>
        <end position="69"/>
    </location>
</feature>
<dbReference type="InterPro" id="IPR001387">
    <property type="entry name" value="Cro/C1-type_HTH"/>
</dbReference>
<dbReference type="SUPFAM" id="SSF47413">
    <property type="entry name" value="lambda repressor-like DNA-binding domains"/>
    <property type="match status" value="1"/>
</dbReference>
<dbReference type="RefSeq" id="WP_135580793.1">
    <property type="nucleotide sequence ID" value="NZ_RQGA01000015.1"/>
</dbReference>
<protein>
    <submittedName>
        <fullName evidence="3">Addiction module antidote protein, HigA family</fullName>
    </submittedName>
</protein>
<dbReference type="InterPro" id="IPR013430">
    <property type="entry name" value="Toxin_antidote_HigA"/>
</dbReference>
<dbReference type="PROSITE" id="PS50943">
    <property type="entry name" value="HTH_CROC1"/>
    <property type="match status" value="1"/>
</dbReference>
<gene>
    <name evidence="3" type="primary">higA</name>
    <name evidence="3" type="ORF">EHQ49_16685</name>
</gene>
<keyword evidence="1" id="KW-0238">DNA-binding</keyword>
<dbReference type="CDD" id="cd00093">
    <property type="entry name" value="HTH_XRE"/>
    <property type="match status" value="1"/>
</dbReference>
<dbReference type="SMART" id="SM00530">
    <property type="entry name" value="HTH_XRE"/>
    <property type="match status" value="1"/>
</dbReference>
<dbReference type="PANTHER" id="PTHR36924">
    <property type="entry name" value="ANTITOXIN HIGA-1"/>
    <property type="match status" value="1"/>
</dbReference>
<reference evidence="3" key="1">
    <citation type="journal article" date="2019" name="PLoS Negl. Trop. Dis.">
        <title>Revisiting the worldwide diversity of Leptospira species in the environment.</title>
        <authorList>
            <person name="Vincent A.T."/>
            <person name="Schiettekatte O."/>
            <person name="Bourhy P."/>
            <person name="Veyrier F.J."/>
            <person name="Picardeau M."/>
        </authorList>
    </citation>
    <scope>NUCLEOTIDE SEQUENCE [LARGE SCALE GENOMIC DNA]</scope>
    <source>
        <strain evidence="3">201702692</strain>
    </source>
</reference>
<evidence type="ECO:0000313" key="4">
    <source>
        <dbReference type="Proteomes" id="UP000298125"/>
    </source>
</evidence>
<evidence type="ECO:0000256" key="1">
    <source>
        <dbReference type="ARBA" id="ARBA00023125"/>
    </source>
</evidence>
<organism evidence="3 4">
    <name type="scientific">Leptospira perdikensis</name>
    <dbReference type="NCBI Taxonomy" id="2484948"/>
    <lineage>
        <taxon>Bacteria</taxon>
        <taxon>Pseudomonadati</taxon>
        <taxon>Spirochaetota</taxon>
        <taxon>Spirochaetia</taxon>
        <taxon>Leptospirales</taxon>
        <taxon>Leptospiraceae</taxon>
        <taxon>Leptospira</taxon>
    </lineage>
</organism>
<sequence>MNKELMNIHPGEILLEDFLKPMELSAYKLAQSTLIDQKRISEIIHGKRAITADTALRFSKFFGNSPEFWLSIQAHYDLEIKQYELKNELRAIKKYKEQLKAS</sequence>
<dbReference type="GO" id="GO:0003677">
    <property type="term" value="F:DNA binding"/>
    <property type="evidence" value="ECO:0007669"/>
    <property type="project" value="UniProtKB-KW"/>
</dbReference>
<dbReference type="Proteomes" id="UP000298125">
    <property type="component" value="Unassembled WGS sequence"/>
</dbReference>
<evidence type="ECO:0000259" key="2">
    <source>
        <dbReference type="PROSITE" id="PS50943"/>
    </source>
</evidence>
<proteinExistence type="predicted"/>
<dbReference type="PANTHER" id="PTHR36924:SF1">
    <property type="entry name" value="ANTITOXIN HIGA-1"/>
    <property type="match status" value="1"/>
</dbReference>
<accession>A0A4R9JAE4</accession>
<dbReference type="Gene3D" id="1.10.260.40">
    <property type="entry name" value="lambda repressor-like DNA-binding domains"/>
    <property type="match status" value="1"/>
</dbReference>
<keyword evidence="4" id="KW-1185">Reference proteome</keyword>
<dbReference type="Pfam" id="PF01381">
    <property type="entry name" value="HTH_3"/>
    <property type="match status" value="1"/>
</dbReference>
<dbReference type="OrthoDB" id="9798100at2"/>
<dbReference type="InterPro" id="IPR010982">
    <property type="entry name" value="Lambda_DNA-bd_dom_sf"/>
</dbReference>
<dbReference type="AlphaFoldDB" id="A0A4R9JAE4"/>
<dbReference type="NCBIfam" id="TIGR02607">
    <property type="entry name" value="antidote_HigA"/>
    <property type="match status" value="1"/>
</dbReference>
<evidence type="ECO:0000313" key="3">
    <source>
        <dbReference type="EMBL" id="TGL36054.1"/>
    </source>
</evidence>
<dbReference type="EMBL" id="RQGA01000015">
    <property type="protein sequence ID" value="TGL36054.1"/>
    <property type="molecule type" value="Genomic_DNA"/>
</dbReference>
<comment type="caution">
    <text evidence="3">The sequence shown here is derived from an EMBL/GenBank/DDBJ whole genome shotgun (WGS) entry which is preliminary data.</text>
</comment>
<name>A0A4R9JAE4_9LEPT</name>